<dbReference type="InterPro" id="IPR036116">
    <property type="entry name" value="FN3_sf"/>
</dbReference>
<protein>
    <submittedName>
        <fullName evidence="4">DUF5000 domain-containing lipoprotein</fullName>
    </submittedName>
</protein>
<reference evidence="4" key="1">
    <citation type="submission" date="2023-03" db="EMBL/GenBank/DDBJ databases">
        <title>Andean soil-derived lignocellulolytic bacterial consortium as a source of novel taxa and putative plastic-active enzymes.</title>
        <authorList>
            <person name="Diaz-Garcia L."/>
            <person name="Chuvochina M."/>
            <person name="Feuerriegel G."/>
            <person name="Bunk B."/>
            <person name="Sproer C."/>
            <person name="Streit W.R."/>
            <person name="Rodriguez L.M."/>
            <person name="Overmann J."/>
            <person name="Jimenez D.J."/>
        </authorList>
    </citation>
    <scope>NUCLEOTIDE SEQUENCE</scope>
    <source>
        <strain evidence="4">MAG 7</strain>
    </source>
</reference>
<dbReference type="InterPro" id="IPR033431">
    <property type="entry name" value="DUF5126"/>
</dbReference>
<dbReference type="Gene3D" id="2.60.120.260">
    <property type="entry name" value="Galactose-binding domain-like"/>
    <property type="match status" value="1"/>
</dbReference>
<name>A0AAJ5WU20_9BACT</name>
<dbReference type="InterPro" id="IPR032527">
    <property type="entry name" value="DUF4959"/>
</dbReference>
<proteinExistence type="predicted"/>
<evidence type="ECO:0000259" key="1">
    <source>
        <dbReference type="Pfam" id="PF16323"/>
    </source>
</evidence>
<dbReference type="PROSITE" id="PS51257">
    <property type="entry name" value="PROKAR_LIPOPROTEIN"/>
    <property type="match status" value="1"/>
</dbReference>
<dbReference type="InterPro" id="IPR032164">
    <property type="entry name" value="DUF5000"/>
</dbReference>
<dbReference type="SUPFAM" id="SSF49265">
    <property type="entry name" value="Fibronectin type III"/>
    <property type="match status" value="1"/>
</dbReference>
<evidence type="ECO:0000313" key="4">
    <source>
        <dbReference type="EMBL" id="WEK35672.1"/>
    </source>
</evidence>
<evidence type="ECO:0000259" key="2">
    <source>
        <dbReference type="Pfam" id="PF16391"/>
    </source>
</evidence>
<dbReference type="Pfam" id="PF16323">
    <property type="entry name" value="DUF4959"/>
    <property type="match status" value="1"/>
</dbReference>
<dbReference type="SUPFAM" id="SSF49785">
    <property type="entry name" value="Galactose-binding domain-like"/>
    <property type="match status" value="1"/>
</dbReference>
<feature type="domain" description="DUF5126" evidence="3">
    <location>
        <begin position="125"/>
        <end position="227"/>
    </location>
</feature>
<keyword evidence="4" id="KW-0449">Lipoprotein</keyword>
<dbReference type="Pfam" id="PF17166">
    <property type="entry name" value="DUF5126"/>
    <property type="match status" value="1"/>
</dbReference>
<evidence type="ECO:0000259" key="3">
    <source>
        <dbReference type="Pfam" id="PF17166"/>
    </source>
</evidence>
<evidence type="ECO:0000313" key="5">
    <source>
        <dbReference type="Proteomes" id="UP001220610"/>
    </source>
</evidence>
<accession>A0AAJ5WU20</accession>
<gene>
    <name evidence="4" type="ORF">P0Y53_24565</name>
</gene>
<dbReference type="EMBL" id="CP119311">
    <property type="protein sequence ID" value="WEK35672.1"/>
    <property type="molecule type" value="Genomic_DNA"/>
</dbReference>
<sequence length="402" mass="44779">MKAIHNLSVLTLLLALAGCYKDEDVRKPNGSDDTRPDVVRNVQVRNFNGGAVLTYALPSSANFLYVMAEYRINDGKSRQTKSSYYIDSLVVDGFEKSQEYEVTLYAVSRADIKSDPVVVKVHPETPYYKLIKETVSIEPDFGGINILAQNPAKRPVTVNLITRNADLGRYEIEEQQFTALDDVRFSVRGYSSEPREFGVFISDQFGNQSDTIFNTVTPFYEELLDKSKFKVYRLPSDAVIDYGWESLYLFDGLTDGSSNGWHTRGGELPAAVTLDMGQSAKLSRFVMWHRPSAVYSYGSPKNFSLWGTEKGNPADAQIPTDQPEGTVVGDWTNLGNFRFPDPPSGNAPGSVTAVDEAFVKAGVNFNVPIDAPRARYIRLQVTSTWGGVDYCYFMELSVYGNP</sequence>
<dbReference type="Proteomes" id="UP001220610">
    <property type="component" value="Chromosome"/>
</dbReference>
<dbReference type="Pfam" id="PF16391">
    <property type="entry name" value="DUF5000"/>
    <property type="match status" value="1"/>
</dbReference>
<organism evidence="4 5">
    <name type="scientific">Candidatus Pseudobacter hemicellulosilyticus</name>
    <dbReference type="NCBI Taxonomy" id="3121375"/>
    <lineage>
        <taxon>Bacteria</taxon>
        <taxon>Pseudomonadati</taxon>
        <taxon>Bacteroidota</taxon>
        <taxon>Chitinophagia</taxon>
        <taxon>Chitinophagales</taxon>
        <taxon>Chitinophagaceae</taxon>
        <taxon>Pseudobacter</taxon>
    </lineage>
</organism>
<feature type="domain" description="DUF4959" evidence="1">
    <location>
        <begin position="18"/>
        <end position="123"/>
    </location>
</feature>
<dbReference type="InterPro" id="IPR008979">
    <property type="entry name" value="Galactose-bd-like_sf"/>
</dbReference>
<dbReference type="AlphaFoldDB" id="A0AAJ5WU20"/>
<feature type="domain" description="DUF5000" evidence="2">
    <location>
        <begin position="250"/>
        <end position="400"/>
    </location>
</feature>